<keyword evidence="3" id="KW-1185">Reference proteome</keyword>
<evidence type="ECO:0000313" key="3">
    <source>
        <dbReference type="Proteomes" id="UP000004690"/>
    </source>
</evidence>
<dbReference type="RefSeq" id="WP_008613929.1">
    <property type="nucleotide sequence ID" value="NZ_JH651379.1"/>
</dbReference>
<gene>
    <name evidence="2" type="ORF">JoomaDRAFT_3064</name>
</gene>
<feature type="transmembrane region" description="Helical" evidence="1">
    <location>
        <begin position="6"/>
        <end position="23"/>
    </location>
</feature>
<sequence>MISTLLYILGGVILLVAFLGLIAPKTYNISRSIQVNKPLPKVFEYIKFLKNQDQWSPWTKKDPEMIQTFTGVDGAVGAISTWKGNKDVGEGEQELLKIISNELVQSELRFIKPYKSTSNAYLKVEKVLPEVTTVEWGFSGDYKFPVSIFMIFMNMDKAVGKDFEAGLADLKQLLEREH</sequence>
<name>I3C8S4_9FLAO</name>
<dbReference type="OrthoDB" id="9807923at2"/>
<dbReference type="Proteomes" id="UP000004690">
    <property type="component" value="Unassembled WGS sequence"/>
</dbReference>
<evidence type="ECO:0000313" key="2">
    <source>
        <dbReference type="EMBL" id="EIJ40017.1"/>
    </source>
</evidence>
<accession>I3C8S4</accession>
<dbReference type="Gene3D" id="3.30.530.20">
    <property type="match status" value="1"/>
</dbReference>
<dbReference type="CDD" id="cd07818">
    <property type="entry name" value="SRPBCC_1"/>
    <property type="match status" value="1"/>
</dbReference>
<reference evidence="2 3" key="1">
    <citation type="submission" date="2012-02" db="EMBL/GenBank/DDBJ databases">
        <title>Improved High-Quality Draft genome of Joostella marina DSM 19592.</title>
        <authorList>
            <consortium name="US DOE Joint Genome Institute (JGI-PGF)"/>
            <person name="Lucas S."/>
            <person name="Copeland A."/>
            <person name="Lapidus A."/>
            <person name="Bruce D."/>
            <person name="Goodwin L."/>
            <person name="Pitluck S."/>
            <person name="Peters L."/>
            <person name="Chertkov O."/>
            <person name="Ovchinnikova G."/>
            <person name="Kyrpides N."/>
            <person name="Mavromatis K."/>
            <person name="Detter J.C."/>
            <person name="Han C."/>
            <person name="Land M."/>
            <person name="Hauser L."/>
            <person name="Markowitz V."/>
            <person name="Cheng J.-F."/>
            <person name="Hugenholtz P."/>
            <person name="Woyke T."/>
            <person name="Wu D."/>
            <person name="Tindall B."/>
            <person name="Brambilla E."/>
            <person name="Klenk H.-P."/>
            <person name="Eisen J.A."/>
        </authorList>
    </citation>
    <scope>NUCLEOTIDE SEQUENCE [LARGE SCALE GENOMIC DNA]</scope>
    <source>
        <strain evidence="2 3">DSM 19592</strain>
    </source>
</reference>
<dbReference type="EMBL" id="JH651379">
    <property type="protein sequence ID" value="EIJ40017.1"/>
    <property type="molecule type" value="Genomic_DNA"/>
</dbReference>
<dbReference type="eggNOG" id="COG1670">
    <property type="taxonomic scope" value="Bacteria"/>
</dbReference>
<keyword evidence="1" id="KW-0472">Membrane</keyword>
<keyword evidence="1" id="KW-1133">Transmembrane helix</keyword>
<dbReference type="SUPFAM" id="SSF55961">
    <property type="entry name" value="Bet v1-like"/>
    <property type="match status" value="1"/>
</dbReference>
<dbReference type="AlphaFoldDB" id="I3C8S4"/>
<proteinExistence type="predicted"/>
<evidence type="ECO:0000256" key="1">
    <source>
        <dbReference type="SAM" id="Phobius"/>
    </source>
</evidence>
<protein>
    <submittedName>
        <fullName evidence="2">Polyketide cyclase / dehydrase and lipid transport</fullName>
    </submittedName>
</protein>
<organism evidence="2 3">
    <name type="scientific">Galbibacter orientalis DSM 19592</name>
    <dbReference type="NCBI Taxonomy" id="926559"/>
    <lineage>
        <taxon>Bacteria</taxon>
        <taxon>Pseudomonadati</taxon>
        <taxon>Bacteroidota</taxon>
        <taxon>Flavobacteriia</taxon>
        <taxon>Flavobacteriales</taxon>
        <taxon>Flavobacteriaceae</taxon>
        <taxon>Galbibacter</taxon>
    </lineage>
</organism>
<keyword evidence="1" id="KW-0812">Transmembrane</keyword>
<dbReference type="InterPro" id="IPR023393">
    <property type="entry name" value="START-like_dom_sf"/>
</dbReference>
<dbReference type="HOGENOM" id="CLU_104147_2_0_10"/>